<keyword evidence="8" id="KW-0675">Receptor</keyword>
<dbReference type="Pfam" id="PF08263">
    <property type="entry name" value="LRRNT_2"/>
    <property type="match status" value="1"/>
</dbReference>
<evidence type="ECO:0000256" key="3">
    <source>
        <dbReference type="ARBA" id="ARBA00022737"/>
    </source>
</evidence>
<dbReference type="PANTHER" id="PTHR48057">
    <property type="entry name" value="LEUCINE-RICH REPEAT SERINE/THREONINE-PROTEIN KINASE 1"/>
    <property type="match status" value="1"/>
</dbReference>
<dbReference type="PRINTS" id="PR00019">
    <property type="entry name" value="LEURICHRPT"/>
</dbReference>
<sequence length="273" mass="30275">MKWRFASSVLLLLLLSFFFFFLIVGGDDSQTMHALSRLLSPLPYKWSTTTDQNPCSWDGVTCSSSAANASSSSSPHVRVTHLSLSGARLFSPYIYGGANAFSISYDFFNLLCKLDSLQSLDLSYNHFTYIDTSFLSNCSGLSQLKSLDLSSNNLADTSLGNFSSFPGLETLDMSNNQLGLGGHGGVHKLHGLSNLKSLNLSSNLFAGSFSFLQLQWTSPVEVPLPQLKQIGRHSWQLLWLSWFRNTRHVQQSTGIGRTWWCAQVAWAIQLEEP</sequence>
<evidence type="ECO:0000256" key="6">
    <source>
        <dbReference type="SAM" id="SignalP"/>
    </source>
</evidence>
<evidence type="ECO:0000256" key="1">
    <source>
        <dbReference type="ARBA" id="ARBA00022614"/>
    </source>
</evidence>
<keyword evidence="5" id="KW-0472">Membrane</keyword>
<evidence type="ECO:0000313" key="9">
    <source>
        <dbReference type="Proteomes" id="UP001140949"/>
    </source>
</evidence>
<evidence type="ECO:0000256" key="4">
    <source>
        <dbReference type="ARBA" id="ARBA00022989"/>
    </source>
</evidence>
<keyword evidence="2" id="KW-0812">Transmembrane</keyword>
<keyword evidence="3" id="KW-0677">Repeat</keyword>
<proteinExistence type="predicted"/>
<dbReference type="EMBL" id="JANAVB010034019">
    <property type="protein sequence ID" value="KAJ6807307.1"/>
    <property type="molecule type" value="Genomic_DNA"/>
</dbReference>
<dbReference type="AlphaFoldDB" id="A0AAX6ESY3"/>
<reference evidence="8" key="2">
    <citation type="submission" date="2023-04" db="EMBL/GenBank/DDBJ databases">
        <authorList>
            <person name="Bruccoleri R.E."/>
            <person name="Oakeley E.J."/>
            <person name="Faust A.-M."/>
            <person name="Dessus-Babus S."/>
            <person name="Altorfer M."/>
            <person name="Burckhardt D."/>
            <person name="Oertli M."/>
            <person name="Naumann U."/>
            <person name="Petersen F."/>
            <person name="Wong J."/>
        </authorList>
    </citation>
    <scope>NUCLEOTIDE SEQUENCE</scope>
    <source>
        <strain evidence="8">GSM-AAB239-AS_SAM_17_03QT</strain>
        <tissue evidence="8">Leaf</tissue>
    </source>
</reference>
<keyword evidence="1" id="KW-0433">Leucine-rich repeat</keyword>
<dbReference type="InterPro" id="IPR001611">
    <property type="entry name" value="Leu-rich_rpt"/>
</dbReference>
<evidence type="ECO:0000313" key="8">
    <source>
        <dbReference type="EMBL" id="KAJ6807307.1"/>
    </source>
</evidence>
<dbReference type="SMART" id="SM00369">
    <property type="entry name" value="LRR_TYP"/>
    <property type="match status" value="3"/>
</dbReference>
<evidence type="ECO:0000259" key="7">
    <source>
        <dbReference type="Pfam" id="PF08263"/>
    </source>
</evidence>
<comment type="caution">
    <text evidence="8">The sequence shown here is derived from an EMBL/GenBank/DDBJ whole genome shotgun (WGS) entry which is preliminary data.</text>
</comment>
<keyword evidence="4" id="KW-1133">Transmembrane helix</keyword>
<dbReference type="InterPro" id="IPR032675">
    <property type="entry name" value="LRR_dom_sf"/>
</dbReference>
<dbReference type="PANTHER" id="PTHR48057:SF29">
    <property type="entry name" value="OS02G0609900 PROTEIN"/>
    <property type="match status" value="1"/>
</dbReference>
<reference evidence="8" key="1">
    <citation type="journal article" date="2023" name="GigaByte">
        <title>Genome assembly of the bearded iris, Iris pallida Lam.</title>
        <authorList>
            <person name="Bruccoleri R.E."/>
            <person name="Oakeley E.J."/>
            <person name="Faust A.M.E."/>
            <person name="Altorfer M."/>
            <person name="Dessus-Babus S."/>
            <person name="Burckhardt D."/>
            <person name="Oertli M."/>
            <person name="Naumann U."/>
            <person name="Petersen F."/>
            <person name="Wong J."/>
        </authorList>
    </citation>
    <scope>NUCLEOTIDE SEQUENCE</scope>
    <source>
        <strain evidence="8">GSM-AAB239-AS_SAM_17_03QT</strain>
    </source>
</reference>
<feature type="domain" description="Leucine-rich repeat-containing N-terminal plant-type" evidence="7">
    <location>
        <begin position="45"/>
        <end position="63"/>
    </location>
</feature>
<accession>A0AAX6ESY3</accession>
<feature type="chain" id="PRO_5043511792" evidence="6">
    <location>
        <begin position="27"/>
        <end position="273"/>
    </location>
</feature>
<dbReference type="Proteomes" id="UP001140949">
    <property type="component" value="Unassembled WGS sequence"/>
</dbReference>
<keyword evidence="8" id="KW-0418">Kinase</keyword>
<keyword evidence="6" id="KW-0732">Signal</keyword>
<evidence type="ECO:0000256" key="2">
    <source>
        <dbReference type="ARBA" id="ARBA00022692"/>
    </source>
</evidence>
<organism evidence="8 9">
    <name type="scientific">Iris pallida</name>
    <name type="common">Sweet iris</name>
    <dbReference type="NCBI Taxonomy" id="29817"/>
    <lineage>
        <taxon>Eukaryota</taxon>
        <taxon>Viridiplantae</taxon>
        <taxon>Streptophyta</taxon>
        <taxon>Embryophyta</taxon>
        <taxon>Tracheophyta</taxon>
        <taxon>Spermatophyta</taxon>
        <taxon>Magnoliopsida</taxon>
        <taxon>Liliopsida</taxon>
        <taxon>Asparagales</taxon>
        <taxon>Iridaceae</taxon>
        <taxon>Iridoideae</taxon>
        <taxon>Irideae</taxon>
        <taxon>Iris</taxon>
    </lineage>
</organism>
<keyword evidence="8" id="KW-0808">Transferase</keyword>
<evidence type="ECO:0000256" key="5">
    <source>
        <dbReference type="ARBA" id="ARBA00023136"/>
    </source>
</evidence>
<dbReference type="Pfam" id="PF13855">
    <property type="entry name" value="LRR_8"/>
    <property type="match status" value="1"/>
</dbReference>
<dbReference type="SUPFAM" id="SSF52058">
    <property type="entry name" value="L domain-like"/>
    <property type="match status" value="1"/>
</dbReference>
<dbReference type="InterPro" id="IPR013210">
    <property type="entry name" value="LRR_N_plant-typ"/>
</dbReference>
<name>A0AAX6ESY3_IRIPA</name>
<gene>
    <name evidence="8" type="ORF">M6B38_172810</name>
</gene>
<dbReference type="InterPro" id="IPR003591">
    <property type="entry name" value="Leu-rich_rpt_typical-subtyp"/>
</dbReference>
<keyword evidence="9" id="KW-1185">Reference proteome</keyword>
<dbReference type="GO" id="GO:0016301">
    <property type="term" value="F:kinase activity"/>
    <property type="evidence" value="ECO:0007669"/>
    <property type="project" value="UniProtKB-KW"/>
</dbReference>
<dbReference type="Gene3D" id="3.80.10.10">
    <property type="entry name" value="Ribonuclease Inhibitor"/>
    <property type="match status" value="1"/>
</dbReference>
<feature type="signal peptide" evidence="6">
    <location>
        <begin position="1"/>
        <end position="26"/>
    </location>
</feature>
<dbReference type="InterPro" id="IPR052595">
    <property type="entry name" value="LRRC69/RLP"/>
</dbReference>
<protein>
    <submittedName>
        <fullName evidence="8">Leucine-rich repeat receptor-like protein kinase isoform X1</fullName>
    </submittedName>
</protein>